<dbReference type="PANTHER" id="PTHR11795:SF450">
    <property type="entry name" value="ABC TRANSPORTER PERMEASE PROTEIN"/>
    <property type="match status" value="1"/>
</dbReference>
<keyword evidence="4 9" id="KW-0812">Transmembrane</keyword>
<proteinExistence type="inferred from homology"/>
<gene>
    <name evidence="10" type="ORF">THC_1468</name>
</gene>
<evidence type="ECO:0000256" key="2">
    <source>
        <dbReference type="ARBA" id="ARBA00022448"/>
    </source>
</evidence>
<dbReference type="PATRIC" id="fig|1653476.3.peg.1523"/>
<feature type="transmembrane region" description="Helical" evidence="9">
    <location>
        <begin position="266"/>
        <end position="287"/>
    </location>
</feature>
<evidence type="ECO:0000256" key="1">
    <source>
        <dbReference type="ARBA" id="ARBA00004651"/>
    </source>
</evidence>
<keyword evidence="7 9" id="KW-0472">Membrane</keyword>
<dbReference type="OrthoDB" id="9807115at2"/>
<keyword evidence="5" id="KW-0029">Amino-acid transport</keyword>
<reference evidence="11" key="2">
    <citation type="journal article" date="2016" name="Int. J. Syst. Evol. Microbiol.">
        <title>Caldimicrobium thiodismutans sp. nov., a sulfur-disproportionating bacterium isolated from a hot spring.</title>
        <authorList>
            <person name="Kojima H."/>
            <person name="Umezawa K."/>
            <person name="Fukui M."/>
        </authorList>
    </citation>
    <scope>NUCLEOTIDE SEQUENCE [LARGE SCALE GENOMIC DNA]</scope>
    <source>
        <strain evidence="11">TF1</strain>
    </source>
</reference>
<evidence type="ECO:0000256" key="9">
    <source>
        <dbReference type="SAM" id="Phobius"/>
    </source>
</evidence>
<protein>
    <submittedName>
        <fullName evidence="10">ABC transporter permease</fullName>
    </submittedName>
</protein>
<feature type="transmembrane region" description="Helical" evidence="9">
    <location>
        <begin position="142"/>
        <end position="160"/>
    </location>
</feature>
<evidence type="ECO:0000256" key="3">
    <source>
        <dbReference type="ARBA" id="ARBA00022475"/>
    </source>
</evidence>
<evidence type="ECO:0000256" key="6">
    <source>
        <dbReference type="ARBA" id="ARBA00022989"/>
    </source>
</evidence>
<evidence type="ECO:0000313" key="11">
    <source>
        <dbReference type="Proteomes" id="UP000068196"/>
    </source>
</evidence>
<dbReference type="Proteomes" id="UP000068196">
    <property type="component" value="Chromosome"/>
</dbReference>
<evidence type="ECO:0000256" key="5">
    <source>
        <dbReference type="ARBA" id="ARBA00022970"/>
    </source>
</evidence>
<keyword evidence="11" id="KW-1185">Reference proteome</keyword>
<sequence length="295" mass="31909">MELFLQFFLSGLTVGAIYALIGLGFNIIYNTTSILNLAQGEFVVLGGLGMWFFLEKLGLTYPVAFILTLGIAGLTSLLMERLTIRPLLEKADPLLLILVTIAFSILLKGFLMFAFGKDPYGFAPLTEGAPILLGSAIIQKQVLWIFLFIILTILFLVVFFNKTLLGRAMKACAFDALSAKLMGIKTSRMVMLSFILSGIFAGLAGILITPITFMEYDRGPMLTIKGFTSAILGGLGSNWGVMAGGFLLGILESMIAGYIHSGLKDAIALLLLLLMLLFRPAGLFQSAKTAGLRKL</sequence>
<feature type="transmembrane region" description="Helical" evidence="9">
    <location>
        <begin position="94"/>
        <end position="115"/>
    </location>
</feature>
<dbReference type="InterPro" id="IPR001851">
    <property type="entry name" value="ABC_transp_permease"/>
</dbReference>
<dbReference type="Pfam" id="PF02653">
    <property type="entry name" value="BPD_transp_2"/>
    <property type="match status" value="1"/>
</dbReference>
<feature type="transmembrane region" description="Helical" evidence="9">
    <location>
        <begin position="190"/>
        <end position="213"/>
    </location>
</feature>
<dbReference type="EMBL" id="AP014945">
    <property type="protein sequence ID" value="BAU23833.1"/>
    <property type="molecule type" value="Genomic_DNA"/>
</dbReference>
<reference evidence="10 11" key="1">
    <citation type="journal article" date="2016" name="Int. J. Syst. Evol. Microbiol.">
        <title>Caldimicrobium thiodismutans sp. nov., a sulfur-disproportionating bacterium isolated from a hot spring, and emended description of the genus Caldimicrobium.</title>
        <authorList>
            <person name="Kojima H."/>
            <person name="Umezawa K."/>
            <person name="Fukui M."/>
        </authorList>
    </citation>
    <scope>NUCLEOTIDE SEQUENCE [LARGE SCALE GENOMIC DNA]</scope>
    <source>
        <strain evidence="10 11">TF1</strain>
    </source>
</reference>
<dbReference type="RefSeq" id="WP_068515462.1">
    <property type="nucleotide sequence ID" value="NZ_AP014945.1"/>
</dbReference>
<dbReference type="STRING" id="1653476.THC_1468"/>
<evidence type="ECO:0000256" key="7">
    <source>
        <dbReference type="ARBA" id="ARBA00023136"/>
    </source>
</evidence>
<dbReference type="AlphaFoldDB" id="A0A0U5B191"/>
<keyword evidence="6 9" id="KW-1133">Transmembrane helix</keyword>
<dbReference type="KEGG" id="cthi:THC_1468"/>
<feature type="transmembrane region" description="Helical" evidence="9">
    <location>
        <begin position="239"/>
        <end position="259"/>
    </location>
</feature>
<dbReference type="GO" id="GO:0005886">
    <property type="term" value="C:plasma membrane"/>
    <property type="evidence" value="ECO:0007669"/>
    <property type="project" value="UniProtKB-SubCell"/>
</dbReference>
<dbReference type="GO" id="GO:0006865">
    <property type="term" value="P:amino acid transport"/>
    <property type="evidence" value="ECO:0007669"/>
    <property type="project" value="UniProtKB-KW"/>
</dbReference>
<evidence type="ECO:0000256" key="8">
    <source>
        <dbReference type="ARBA" id="ARBA00037998"/>
    </source>
</evidence>
<accession>A0A0U5B191</accession>
<dbReference type="GO" id="GO:0022857">
    <property type="term" value="F:transmembrane transporter activity"/>
    <property type="evidence" value="ECO:0007669"/>
    <property type="project" value="InterPro"/>
</dbReference>
<keyword evidence="3" id="KW-1003">Cell membrane</keyword>
<evidence type="ECO:0000313" key="10">
    <source>
        <dbReference type="EMBL" id="BAU23833.1"/>
    </source>
</evidence>
<name>A0A0U5B191_9BACT</name>
<comment type="similarity">
    <text evidence="8">Belongs to the binding-protein-dependent transport system permease family. LivHM subfamily.</text>
</comment>
<dbReference type="PANTHER" id="PTHR11795">
    <property type="entry name" value="BRANCHED-CHAIN AMINO ACID TRANSPORT SYSTEM PERMEASE PROTEIN LIVH"/>
    <property type="match status" value="1"/>
</dbReference>
<comment type="subcellular location">
    <subcellularLocation>
        <location evidence="1">Cell membrane</location>
        <topology evidence="1">Multi-pass membrane protein</topology>
    </subcellularLocation>
</comment>
<organism evidence="10 11">
    <name type="scientific">Caldimicrobium thiodismutans</name>
    <dbReference type="NCBI Taxonomy" id="1653476"/>
    <lineage>
        <taxon>Bacteria</taxon>
        <taxon>Pseudomonadati</taxon>
        <taxon>Thermodesulfobacteriota</taxon>
        <taxon>Thermodesulfobacteria</taxon>
        <taxon>Thermodesulfobacteriales</taxon>
        <taxon>Thermodesulfobacteriaceae</taxon>
        <taxon>Caldimicrobium</taxon>
    </lineage>
</organism>
<keyword evidence="2" id="KW-0813">Transport</keyword>
<dbReference type="InterPro" id="IPR052157">
    <property type="entry name" value="BCAA_transport_permease"/>
</dbReference>
<evidence type="ECO:0000256" key="4">
    <source>
        <dbReference type="ARBA" id="ARBA00022692"/>
    </source>
</evidence>
<feature type="transmembrane region" description="Helical" evidence="9">
    <location>
        <begin position="6"/>
        <end position="27"/>
    </location>
</feature>
<feature type="transmembrane region" description="Helical" evidence="9">
    <location>
        <begin position="60"/>
        <end position="82"/>
    </location>
</feature>
<dbReference type="CDD" id="cd06582">
    <property type="entry name" value="TM_PBP1_LivH_like"/>
    <property type="match status" value="1"/>
</dbReference>